<sequence>MKLDSIIIILTFNAIFWSLINSVKNNKDKNELNKVRETSKDNDGAESSVDPQIQMLKPKPKIAKKGTTNDKKEEKRLNRSEYMKIYRQKNKEKINENNRKYLENNKEKKKESARIYRQNNKEKIRESKRAHYQNNRENLKEYARKYRENYREKRKESARKYRERMKNKKENLKNVDPKVENIHSNNNEGTSFVNTQNADFRNKGKLPIVYEESIQFEEGNLFNQEEEESNKYEAETYMEEQNQTVVKEPTKINSINQSESDEEDYLRYLNDKPEDED</sequence>
<organism evidence="1 2">
    <name type="scientific">Meloidogyne enterolobii</name>
    <name type="common">Root-knot nematode worm</name>
    <name type="synonym">Meloidogyne mayaguensis</name>
    <dbReference type="NCBI Taxonomy" id="390850"/>
    <lineage>
        <taxon>Eukaryota</taxon>
        <taxon>Metazoa</taxon>
        <taxon>Ecdysozoa</taxon>
        <taxon>Nematoda</taxon>
        <taxon>Chromadorea</taxon>
        <taxon>Rhabditida</taxon>
        <taxon>Tylenchina</taxon>
        <taxon>Tylenchomorpha</taxon>
        <taxon>Tylenchoidea</taxon>
        <taxon>Meloidogynidae</taxon>
        <taxon>Meloidogyninae</taxon>
        <taxon>Meloidogyne</taxon>
    </lineage>
</organism>
<dbReference type="EMBL" id="CAVMJV010000023">
    <property type="protein sequence ID" value="CAK5073384.1"/>
    <property type="molecule type" value="Genomic_DNA"/>
</dbReference>
<name>A0ACB0Z331_MELEN</name>
<protein>
    <submittedName>
        <fullName evidence="1">Uncharacterized protein</fullName>
    </submittedName>
</protein>
<comment type="caution">
    <text evidence="1">The sequence shown here is derived from an EMBL/GenBank/DDBJ whole genome shotgun (WGS) entry which is preliminary data.</text>
</comment>
<evidence type="ECO:0000313" key="2">
    <source>
        <dbReference type="Proteomes" id="UP001497535"/>
    </source>
</evidence>
<evidence type="ECO:0000313" key="1">
    <source>
        <dbReference type="EMBL" id="CAK5073384.1"/>
    </source>
</evidence>
<proteinExistence type="predicted"/>
<accession>A0ACB0Z331</accession>
<reference evidence="1" key="1">
    <citation type="submission" date="2023-11" db="EMBL/GenBank/DDBJ databases">
        <authorList>
            <person name="Poullet M."/>
        </authorList>
    </citation>
    <scope>NUCLEOTIDE SEQUENCE</scope>
    <source>
        <strain evidence="1">E1834</strain>
    </source>
</reference>
<keyword evidence="2" id="KW-1185">Reference proteome</keyword>
<gene>
    <name evidence="1" type="ORF">MENTE1834_LOCUS20053</name>
</gene>
<dbReference type="Proteomes" id="UP001497535">
    <property type="component" value="Unassembled WGS sequence"/>
</dbReference>